<evidence type="ECO:0000256" key="14">
    <source>
        <dbReference type="ARBA" id="ARBA00023180"/>
    </source>
</evidence>
<evidence type="ECO:0000256" key="9">
    <source>
        <dbReference type="ARBA" id="ARBA00022723"/>
    </source>
</evidence>
<comment type="catalytic activity">
    <reaction evidence="20">
        <text>hydrogencarbonate + H(+) = CO2 + H2O</text>
        <dbReference type="Rhea" id="RHEA:10748"/>
        <dbReference type="ChEBI" id="CHEBI:15377"/>
        <dbReference type="ChEBI" id="CHEBI:15378"/>
        <dbReference type="ChEBI" id="CHEBI:16526"/>
        <dbReference type="ChEBI" id="CHEBI:17544"/>
        <dbReference type="EC" id="4.2.1.1"/>
    </reaction>
    <physiologicalReaction direction="left-to-right" evidence="20">
        <dbReference type="Rhea" id="RHEA:10749"/>
    </physiologicalReaction>
    <physiologicalReaction direction="right-to-left" evidence="20">
        <dbReference type="Rhea" id="RHEA:10750"/>
    </physiologicalReaction>
</comment>
<evidence type="ECO:0000256" key="4">
    <source>
        <dbReference type="ARBA" id="ARBA00011736"/>
    </source>
</evidence>
<dbReference type="SMART" id="SM01057">
    <property type="entry name" value="Carb_anhydrase"/>
    <property type="match status" value="1"/>
</dbReference>
<dbReference type="PANTHER" id="PTHR18952:SF95">
    <property type="entry name" value="CARBONIC ANHYDRASE 4"/>
    <property type="match status" value="1"/>
</dbReference>
<comment type="subcellular location">
    <subcellularLocation>
        <location evidence="2">Cell membrane</location>
        <topology evidence="2">Lipid-anchor</topology>
        <topology evidence="2">GPI-anchor</topology>
    </subcellularLocation>
</comment>
<reference evidence="22 23" key="1">
    <citation type="submission" date="2019-09" db="EMBL/GenBank/DDBJ databases">
        <title>Bird 10,000 Genomes (B10K) Project - Family phase.</title>
        <authorList>
            <person name="Zhang G."/>
        </authorList>
    </citation>
    <scope>NUCLEOTIDE SEQUENCE [LARGE SCALE GENOMIC DNA]</scope>
    <source>
        <strain evidence="22">B10K-DU-001-53</strain>
        <tissue evidence="22">Muscle</tissue>
    </source>
</reference>
<dbReference type="GO" id="GO:0005886">
    <property type="term" value="C:plasma membrane"/>
    <property type="evidence" value="ECO:0007669"/>
    <property type="project" value="UniProtKB-SubCell"/>
</dbReference>
<dbReference type="AlphaFoldDB" id="A0A7K9YA25"/>
<dbReference type="Gene3D" id="3.10.200.10">
    <property type="entry name" value="Alpha carbonic anhydrase"/>
    <property type="match status" value="1"/>
</dbReference>
<dbReference type="EC" id="4.2.1.1" evidence="5"/>
<keyword evidence="15" id="KW-0456">Lyase</keyword>
<keyword evidence="14" id="KW-0325">Glycoprotein</keyword>
<feature type="non-terminal residue" evidence="22">
    <location>
        <position position="293"/>
    </location>
</feature>
<dbReference type="Pfam" id="PF00194">
    <property type="entry name" value="Carb_anhydrase"/>
    <property type="match status" value="1"/>
</dbReference>
<sequence>HWCYLSQKKEQPDCEDPRHWDVVSANCKGNKQSPINIVTKNVIYDSSLKPLYFEGYDVKESSKWKIENNGHTGKYLTLSTNPKIGGGGLNGKYKAVEFHLHWGSQETPLYFPGSEHSIDGEKQAMELHIVHIIEDALDLADAKNYVDGIAVLAFFIKIDEENKNYATLISELHNIPVKDTSSTMEALPLNSLLPPVYELVKYYRYEGSLTTPDCHETVIWTVFEEPISLSLFQVSQFSTVHFGGTNSTFMSENFRPAQFLNNRPVYWSRASSLLPPAKVLVLVLILPYILNSL</sequence>
<comment type="subunit">
    <text evidence="4">Interacts with SLC4A4.</text>
</comment>
<dbReference type="InterPro" id="IPR036398">
    <property type="entry name" value="CA_dom_sf"/>
</dbReference>
<proteinExistence type="inferred from homology"/>
<evidence type="ECO:0000256" key="8">
    <source>
        <dbReference type="ARBA" id="ARBA00022622"/>
    </source>
</evidence>
<evidence type="ECO:0000256" key="19">
    <source>
        <dbReference type="ARBA" id="ARBA00045603"/>
    </source>
</evidence>
<dbReference type="GO" id="GO:0008270">
    <property type="term" value="F:zinc ion binding"/>
    <property type="evidence" value="ECO:0007669"/>
    <property type="project" value="InterPro"/>
</dbReference>
<dbReference type="GO" id="GO:0098552">
    <property type="term" value="C:side of membrane"/>
    <property type="evidence" value="ECO:0007669"/>
    <property type="project" value="UniProtKB-KW"/>
</dbReference>
<keyword evidence="10" id="KW-0732">Signal</keyword>
<evidence type="ECO:0000256" key="12">
    <source>
        <dbReference type="ARBA" id="ARBA00023136"/>
    </source>
</evidence>
<evidence type="ECO:0000256" key="20">
    <source>
        <dbReference type="ARBA" id="ARBA00049061"/>
    </source>
</evidence>
<comment type="similarity">
    <text evidence="3">Belongs to the alpha-carbonic anhydrase family.</text>
</comment>
<dbReference type="InterPro" id="IPR023561">
    <property type="entry name" value="Carbonic_anhydrase_a-class"/>
</dbReference>
<dbReference type="FunFam" id="3.10.200.10:FF:000003">
    <property type="entry name" value="Carbonic anhydrase 12"/>
    <property type="match status" value="1"/>
</dbReference>
<dbReference type="SUPFAM" id="SSF51069">
    <property type="entry name" value="Carbonic anhydrase"/>
    <property type="match status" value="1"/>
</dbReference>
<comment type="function">
    <text evidence="19">Catalyzes the reversible hydration of carbon dioxide into bicarbonate and protons and thus is essential to maintaining intracellular and extracellular pH. May stimulate the sodium/bicarbonate transporter activity of SLC4A4 that acts in pH homeostasis. It is essential for acid overload removal from the retina and retina epithelium, and acid release in the choriocapillaris in the choroid.</text>
</comment>
<keyword evidence="23" id="KW-1185">Reference proteome</keyword>
<organism evidence="22 23">
    <name type="scientific">Odontophorus gujanensis</name>
    <name type="common">marbled wood quail</name>
    <dbReference type="NCBI Taxonomy" id="886794"/>
    <lineage>
        <taxon>Eukaryota</taxon>
        <taxon>Metazoa</taxon>
        <taxon>Chordata</taxon>
        <taxon>Craniata</taxon>
        <taxon>Vertebrata</taxon>
        <taxon>Euteleostomi</taxon>
        <taxon>Archelosauria</taxon>
        <taxon>Archosauria</taxon>
        <taxon>Dinosauria</taxon>
        <taxon>Saurischia</taxon>
        <taxon>Theropoda</taxon>
        <taxon>Coelurosauria</taxon>
        <taxon>Aves</taxon>
        <taxon>Neognathae</taxon>
        <taxon>Galloanserae</taxon>
        <taxon>Galliformes</taxon>
        <taxon>Odontophoridae</taxon>
        <taxon>Odontophorus</taxon>
    </lineage>
</organism>
<keyword evidence="13" id="KW-1015">Disulfide bond</keyword>
<keyword evidence="16" id="KW-0449">Lipoprotein</keyword>
<dbReference type="Proteomes" id="UP000522663">
    <property type="component" value="Unassembled WGS sequence"/>
</dbReference>
<evidence type="ECO:0000256" key="17">
    <source>
        <dbReference type="ARBA" id="ARBA00032271"/>
    </source>
</evidence>
<comment type="cofactor">
    <cofactor evidence="1">
        <name>Zn(2+)</name>
        <dbReference type="ChEBI" id="CHEBI:29105"/>
    </cofactor>
</comment>
<protein>
    <recommendedName>
        <fullName evidence="6">Carbonic anhydrase 4</fullName>
        <ecNumber evidence="5">4.2.1.1</ecNumber>
    </recommendedName>
    <alternativeName>
        <fullName evidence="18">Carbonate dehydratase IV</fullName>
    </alternativeName>
    <alternativeName>
        <fullName evidence="17">Carbonic anhydrase IV</fullName>
    </alternativeName>
</protein>
<gene>
    <name evidence="22" type="primary">Ca4</name>
    <name evidence="22" type="ORF">ODOGUJ_R08076</name>
</gene>
<evidence type="ECO:0000259" key="21">
    <source>
        <dbReference type="PROSITE" id="PS51144"/>
    </source>
</evidence>
<evidence type="ECO:0000256" key="3">
    <source>
        <dbReference type="ARBA" id="ARBA00010718"/>
    </source>
</evidence>
<evidence type="ECO:0000313" key="22">
    <source>
        <dbReference type="EMBL" id="NXJ05930.1"/>
    </source>
</evidence>
<dbReference type="GO" id="GO:0004089">
    <property type="term" value="F:carbonate dehydratase activity"/>
    <property type="evidence" value="ECO:0007669"/>
    <property type="project" value="UniProtKB-EC"/>
</dbReference>
<feature type="domain" description="Alpha-carbonic anhydrase" evidence="21">
    <location>
        <begin position="1"/>
        <end position="269"/>
    </location>
</feature>
<dbReference type="EMBL" id="VXAB01002895">
    <property type="protein sequence ID" value="NXJ05930.1"/>
    <property type="molecule type" value="Genomic_DNA"/>
</dbReference>
<evidence type="ECO:0000256" key="2">
    <source>
        <dbReference type="ARBA" id="ARBA00004609"/>
    </source>
</evidence>
<keyword evidence="8" id="KW-0336">GPI-anchor</keyword>
<evidence type="ECO:0000256" key="15">
    <source>
        <dbReference type="ARBA" id="ARBA00023239"/>
    </source>
</evidence>
<evidence type="ECO:0000256" key="13">
    <source>
        <dbReference type="ARBA" id="ARBA00023157"/>
    </source>
</evidence>
<accession>A0A7K9YA25</accession>
<evidence type="ECO:0000256" key="6">
    <source>
        <dbReference type="ARBA" id="ARBA00014205"/>
    </source>
</evidence>
<evidence type="ECO:0000256" key="11">
    <source>
        <dbReference type="ARBA" id="ARBA00022833"/>
    </source>
</evidence>
<evidence type="ECO:0000256" key="10">
    <source>
        <dbReference type="ARBA" id="ARBA00022729"/>
    </source>
</evidence>
<evidence type="ECO:0000256" key="7">
    <source>
        <dbReference type="ARBA" id="ARBA00022475"/>
    </source>
</evidence>
<dbReference type="InterPro" id="IPR041874">
    <property type="entry name" value="CA4/CA15"/>
</dbReference>
<feature type="non-terminal residue" evidence="22">
    <location>
        <position position="1"/>
    </location>
</feature>
<keyword evidence="11" id="KW-0862">Zinc</keyword>
<comment type="caution">
    <text evidence="22">The sequence shown here is derived from an EMBL/GenBank/DDBJ whole genome shotgun (WGS) entry which is preliminary data.</text>
</comment>
<evidence type="ECO:0000256" key="18">
    <source>
        <dbReference type="ARBA" id="ARBA00032355"/>
    </source>
</evidence>
<dbReference type="OrthoDB" id="429145at2759"/>
<evidence type="ECO:0000256" key="1">
    <source>
        <dbReference type="ARBA" id="ARBA00001947"/>
    </source>
</evidence>
<dbReference type="PROSITE" id="PS51144">
    <property type="entry name" value="ALPHA_CA_2"/>
    <property type="match status" value="1"/>
</dbReference>
<name>A0A7K9YA25_9GALL</name>
<dbReference type="PANTHER" id="PTHR18952">
    <property type="entry name" value="CARBONIC ANHYDRASE"/>
    <property type="match status" value="1"/>
</dbReference>
<keyword evidence="7" id="KW-1003">Cell membrane</keyword>
<evidence type="ECO:0000256" key="16">
    <source>
        <dbReference type="ARBA" id="ARBA00023288"/>
    </source>
</evidence>
<evidence type="ECO:0000256" key="5">
    <source>
        <dbReference type="ARBA" id="ARBA00012925"/>
    </source>
</evidence>
<evidence type="ECO:0000313" key="23">
    <source>
        <dbReference type="Proteomes" id="UP000522663"/>
    </source>
</evidence>
<dbReference type="CDD" id="cd03117">
    <property type="entry name" value="alpha_CA_IV_XV_like"/>
    <property type="match status" value="1"/>
</dbReference>
<keyword evidence="12" id="KW-0472">Membrane</keyword>
<keyword evidence="9" id="KW-0479">Metal-binding</keyword>
<dbReference type="InterPro" id="IPR001148">
    <property type="entry name" value="CA_dom"/>
</dbReference>